<sequence>MGLKGKENQPIGRIFPDTNKVKSKIVSIQLIVNQLQYCLESVMHKTGSKHPQPICKFKFM</sequence>
<proteinExistence type="predicted"/>
<protein>
    <submittedName>
        <fullName evidence="1">Uncharacterized protein</fullName>
    </submittedName>
</protein>
<gene>
    <name evidence="1" type="ORF">P872_11135</name>
</gene>
<name>U5BSL2_9BACT</name>
<dbReference type="EMBL" id="AWXR01000073">
    <property type="protein sequence ID" value="ERM80863.1"/>
    <property type="molecule type" value="Genomic_DNA"/>
</dbReference>
<accession>U5BSL2</accession>
<organism evidence="1 2">
    <name type="scientific">Rhodonellum psychrophilum GCM71 = DSM 17998</name>
    <dbReference type="NCBI Taxonomy" id="1123057"/>
    <lineage>
        <taxon>Bacteria</taxon>
        <taxon>Pseudomonadati</taxon>
        <taxon>Bacteroidota</taxon>
        <taxon>Cytophagia</taxon>
        <taxon>Cytophagales</taxon>
        <taxon>Cytophagaceae</taxon>
        <taxon>Rhodonellum</taxon>
    </lineage>
</organism>
<comment type="caution">
    <text evidence="1">The sequence shown here is derived from an EMBL/GenBank/DDBJ whole genome shotgun (WGS) entry which is preliminary data.</text>
</comment>
<evidence type="ECO:0000313" key="1">
    <source>
        <dbReference type="EMBL" id="ERM80863.1"/>
    </source>
</evidence>
<evidence type="ECO:0000313" key="2">
    <source>
        <dbReference type="Proteomes" id="UP000016843"/>
    </source>
</evidence>
<keyword evidence="2" id="KW-1185">Reference proteome</keyword>
<dbReference type="Proteomes" id="UP000016843">
    <property type="component" value="Unassembled WGS sequence"/>
</dbReference>
<reference evidence="1 2" key="1">
    <citation type="journal article" date="2013" name="Genome Announc.">
        <title>Draft Genome Sequence of the Psychrophilic and Alkaliphilic Rhodonellum psychrophilum Strain GCM71T.</title>
        <authorList>
            <person name="Hauptmann A.L."/>
            <person name="Glaring M.A."/>
            <person name="Hallin P.F."/>
            <person name="Prieme A."/>
            <person name="Stougaard P."/>
        </authorList>
    </citation>
    <scope>NUCLEOTIDE SEQUENCE [LARGE SCALE GENOMIC DNA]</scope>
    <source>
        <strain evidence="1 2">GCM71</strain>
    </source>
</reference>
<dbReference type="AlphaFoldDB" id="U5BSL2"/>